<feature type="domain" description="TNase-like" evidence="5">
    <location>
        <begin position="56"/>
        <end position="190"/>
    </location>
</feature>
<feature type="region of interest" description="Disordered" evidence="4">
    <location>
        <begin position="28"/>
        <end position="51"/>
    </location>
</feature>
<dbReference type="PANTHER" id="PTHR12302">
    <property type="entry name" value="EBNA2 BINDING PROTEIN P100"/>
    <property type="match status" value="1"/>
</dbReference>
<evidence type="ECO:0000256" key="3">
    <source>
        <dbReference type="ARBA" id="ARBA00022801"/>
    </source>
</evidence>
<dbReference type="GO" id="GO:0004519">
    <property type="term" value="F:endonuclease activity"/>
    <property type="evidence" value="ECO:0007669"/>
    <property type="project" value="UniProtKB-KW"/>
</dbReference>
<gene>
    <name evidence="6" type="ORF">COJ15_29440</name>
</gene>
<dbReference type="SUPFAM" id="SSF50199">
    <property type="entry name" value="Staphylococcal nuclease"/>
    <property type="match status" value="1"/>
</dbReference>
<dbReference type="SMART" id="SM00318">
    <property type="entry name" value="SNc"/>
    <property type="match status" value="1"/>
</dbReference>
<dbReference type="GO" id="GO:0016787">
    <property type="term" value="F:hydrolase activity"/>
    <property type="evidence" value="ECO:0007669"/>
    <property type="project" value="UniProtKB-KW"/>
</dbReference>
<evidence type="ECO:0000259" key="5">
    <source>
        <dbReference type="PROSITE" id="PS50830"/>
    </source>
</evidence>
<comment type="caution">
    <text evidence="6">The sequence shown here is derived from an EMBL/GenBank/DDBJ whole genome shotgun (WGS) entry which is preliminary data.</text>
</comment>
<accession>A0A9X6ZQE3</accession>
<dbReference type="PANTHER" id="PTHR12302:SF3">
    <property type="entry name" value="SERINE_THREONINE-PROTEIN KINASE 31"/>
    <property type="match status" value="1"/>
</dbReference>
<evidence type="ECO:0000313" key="7">
    <source>
        <dbReference type="Proteomes" id="UP000224003"/>
    </source>
</evidence>
<sequence>MLLSVLFLGGCSGVDSNQKHDATNIETTKNSDSVQSHEQNQLQTNTKESETKNKVRTIPATITKVTDGDTFKVKFDNGKKETIRLLCIDTPETVHRKKPVQPFGPEASSFTKKMLPIGKKVEVELGISERDKFGRLLAYVYVDGQMINKMLLEKGLARVAYVYAPNTTHIDEFNAIQKEAQKKGIGIWSIENYAANDFNTNSSTSSNYPKTNSTSSQSNSNDNKESDVGCKGKIKGNVNSKIYHAPDGEFYDKATSNIVWFCTEKEAKENGFVKSKR</sequence>
<evidence type="ECO:0000256" key="1">
    <source>
        <dbReference type="ARBA" id="ARBA00022722"/>
    </source>
</evidence>
<keyword evidence="1" id="KW-0540">Nuclease</keyword>
<evidence type="ECO:0000256" key="2">
    <source>
        <dbReference type="ARBA" id="ARBA00022759"/>
    </source>
</evidence>
<feature type="compositionally biased region" description="Low complexity" evidence="4">
    <location>
        <begin position="201"/>
        <end position="221"/>
    </location>
</feature>
<organism evidence="6 7">
    <name type="scientific">Bacillus thuringiensis</name>
    <dbReference type="NCBI Taxonomy" id="1428"/>
    <lineage>
        <taxon>Bacteria</taxon>
        <taxon>Bacillati</taxon>
        <taxon>Bacillota</taxon>
        <taxon>Bacilli</taxon>
        <taxon>Bacillales</taxon>
        <taxon>Bacillaceae</taxon>
        <taxon>Bacillus</taxon>
        <taxon>Bacillus cereus group</taxon>
    </lineage>
</organism>
<dbReference type="EMBL" id="NUVX01000067">
    <property type="protein sequence ID" value="PFJ31910.1"/>
    <property type="molecule type" value="Genomic_DNA"/>
</dbReference>
<dbReference type="CDD" id="cd00175">
    <property type="entry name" value="SNc"/>
    <property type="match status" value="1"/>
</dbReference>
<dbReference type="Pfam" id="PF00565">
    <property type="entry name" value="SNase"/>
    <property type="match status" value="1"/>
</dbReference>
<proteinExistence type="predicted"/>
<keyword evidence="3" id="KW-0378">Hydrolase</keyword>
<protein>
    <recommendedName>
        <fullName evidence="5">TNase-like domain-containing protein</fullName>
    </recommendedName>
</protein>
<feature type="region of interest" description="Disordered" evidence="4">
    <location>
        <begin position="201"/>
        <end position="231"/>
    </location>
</feature>
<evidence type="ECO:0000256" key="4">
    <source>
        <dbReference type="SAM" id="MobiDB-lite"/>
    </source>
</evidence>
<dbReference type="Proteomes" id="UP000224003">
    <property type="component" value="Unassembled WGS sequence"/>
</dbReference>
<dbReference type="PROSITE" id="PS50830">
    <property type="entry name" value="TNASE_3"/>
    <property type="match status" value="1"/>
</dbReference>
<reference evidence="6 7" key="1">
    <citation type="submission" date="2017-09" db="EMBL/GenBank/DDBJ databases">
        <title>Large-scale bioinformatics analysis of Bacillus genomes uncovers conserved roles of natural products in bacterial physiology.</title>
        <authorList>
            <consortium name="Agbiome Team Llc"/>
            <person name="Bleich R.M."/>
            <person name="Grubbs K.J."/>
            <person name="Santa Maria K.C."/>
            <person name="Allen S.E."/>
            <person name="Farag S."/>
            <person name="Shank E.A."/>
            <person name="Bowers A."/>
        </authorList>
    </citation>
    <scope>NUCLEOTIDE SEQUENCE [LARGE SCALE GENOMIC DNA]</scope>
    <source>
        <strain evidence="6 7">AFS085496</strain>
    </source>
</reference>
<evidence type="ECO:0000313" key="6">
    <source>
        <dbReference type="EMBL" id="PFJ31910.1"/>
    </source>
</evidence>
<dbReference type="InterPro" id="IPR016071">
    <property type="entry name" value="Staphylococal_nuclease_OB-fold"/>
</dbReference>
<dbReference type="Gene3D" id="2.40.50.90">
    <property type="match status" value="1"/>
</dbReference>
<name>A0A9X6ZQE3_BACTU</name>
<dbReference type="AlphaFoldDB" id="A0A9X6ZQE3"/>
<keyword evidence="2" id="KW-0255">Endonuclease</keyword>
<feature type="compositionally biased region" description="Polar residues" evidence="4">
    <location>
        <begin position="28"/>
        <end position="46"/>
    </location>
</feature>
<dbReference type="InterPro" id="IPR035437">
    <property type="entry name" value="SNase_OB-fold_sf"/>
</dbReference>